<evidence type="ECO:0000313" key="8">
    <source>
        <dbReference type="EMBL" id="SIT15263.1"/>
    </source>
</evidence>
<comment type="subcellular location">
    <subcellularLocation>
        <location evidence="1">Cell membrane</location>
        <topology evidence="1">Multi-pass membrane protein</topology>
    </subcellularLocation>
</comment>
<dbReference type="PANTHER" id="PTHR32322">
    <property type="entry name" value="INNER MEMBRANE TRANSPORTER"/>
    <property type="match status" value="1"/>
</dbReference>
<feature type="transmembrane region" description="Helical" evidence="6">
    <location>
        <begin position="40"/>
        <end position="59"/>
    </location>
</feature>
<dbReference type="AlphaFoldDB" id="A0A1N7PX62"/>
<name>A0A1N7PX62_9PROT</name>
<feature type="transmembrane region" description="Helical" evidence="6">
    <location>
        <begin position="185"/>
        <end position="204"/>
    </location>
</feature>
<feature type="transmembrane region" description="Helical" evidence="6">
    <location>
        <begin position="247"/>
        <end position="266"/>
    </location>
</feature>
<evidence type="ECO:0000256" key="1">
    <source>
        <dbReference type="ARBA" id="ARBA00004651"/>
    </source>
</evidence>
<feature type="transmembrane region" description="Helical" evidence="6">
    <location>
        <begin position="154"/>
        <end position="173"/>
    </location>
</feature>
<dbReference type="Gene3D" id="1.10.3730.20">
    <property type="match status" value="1"/>
</dbReference>
<evidence type="ECO:0000256" key="2">
    <source>
        <dbReference type="ARBA" id="ARBA00022475"/>
    </source>
</evidence>
<evidence type="ECO:0000259" key="7">
    <source>
        <dbReference type="Pfam" id="PF00892"/>
    </source>
</evidence>
<feature type="domain" description="EamA" evidence="7">
    <location>
        <begin position="12"/>
        <end position="141"/>
    </location>
</feature>
<feature type="transmembrane region" description="Helical" evidence="6">
    <location>
        <begin position="216"/>
        <end position="235"/>
    </location>
</feature>
<keyword evidence="2" id="KW-1003">Cell membrane</keyword>
<dbReference type="SUPFAM" id="SSF103481">
    <property type="entry name" value="Multidrug resistance efflux transporter EmrE"/>
    <property type="match status" value="2"/>
</dbReference>
<dbReference type="Pfam" id="PF00892">
    <property type="entry name" value="EamA"/>
    <property type="match status" value="2"/>
</dbReference>
<keyword evidence="3 6" id="KW-0812">Transmembrane</keyword>
<gene>
    <name evidence="8" type="ORF">SAMN05421779_108137</name>
</gene>
<accession>A0A1N7PX62</accession>
<evidence type="ECO:0000256" key="3">
    <source>
        <dbReference type="ARBA" id="ARBA00022692"/>
    </source>
</evidence>
<proteinExistence type="predicted"/>
<dbReference type="EMBL" id="FTOA01000008">
    <property type="protein sequence ID" value="SIT15263.1"/>
    <property type="molecule type" value="Genomic_DNA"/>
</dbReference>
<sequence>MKAQPITILPKLALFSAVFFWGSSFIAMKQAVLGFDAGKIIFFRMLLASIVFLLLFRFWGKITYQKGDWRYLALMAICEPGIYFFLESQALRWTTAGSAATINALQPPIVALLALILLREHPRFWTLVGFACCALGAIGLSLCSEGSPYAPLPWLGNLLEFGAMVASGVYIVLLKKLSDRYSPFFLTALQSFAGAILFFPLLFIGDPVSASIPIPSGVAIVYLATFVTFGGYYLYNWGVARTSAIEASVFLNLIPVFGVGLAYLVLAEVPTFSQSLMIAFIILGVVICEIGAEYLPSPIQFLRAKVAQR</sequence>
<dbReference type="InterPro" id="IPR050638">
    <property type="entry name" value="AA-Vitamin_Transporters"/>
</dbReference>
<dbReference type="PANTHER" id="PTHR32322:SF18">
    <property type="entry name" value="S-ADENOSYLMETHIONINE_S-ADENOSYLHOMOCYSTEINE TRANSPORTER"/>
    <property type="match status" value="1"/>
</dbReference>
<dbReference type="InterPro" id="IPR037185">
    <property type="entry name" value="EmrE-like"/>
</dbReference>
<evidence type="ECO:0000256" key="6">
    <source>
        <dbReference type="SAM" id="Phobius"/>
    </source>
</evidence>
<feature type="transmembrane region" description="Helical" evidence="6">
    <location>
        <begin position="71"/>
        <end position="86"/>
    </location>
</feature>
<reference evidence="8 9" key="1">
    <citation type="submission" date="2017-01" db="EMBL/GenBank/DDBJ databases">
        <authorList>
            <person name="Mah S.A."/>
            <person name="Swanson W.J."/>
            <person name="Moy G.W."/>
            <person name="Vacquier V.D."/>
        </authorList>
    </citation>
    <scope>NUCLEOTIDE SEQUENCE [LARGE SCALE GENOMIC DNA]</scope>
    <source>
        <strain evidence="8 9">DSM 11589</strain>
    </source>
</reference>
<keyword evidence="5 6" id="KW-0472">Membrane</keyword>
<organism evidence="8 9">
    <name type="scientific">Insolitispirillum peregrinum</name>
    <dbReference type="NCBI Taxonomy" id="80876"/>
    <lineage>
        <taxon>Bacteria</taxon>
        <taxon>Pseudomonadati</taxon>
        <taxon>Pseudomonadota</taxon>
        <taxon>Alphaproteobacteria</taxon>
        <taxon>Rhodospirillales</taxon>
        <taxon>Novispirillaceae</taxon>
        <taxon>Insolitispirillum</taxon>
    </lineage>
</organism>
<dbReference type="InterPro" id="IPR000620">
    <property type="entry name" value="EamA_dom"/>
</dbReference>
<dbReference type="STRING" id="80876.SAMN05421779_108137"/>
<evidence type="ECO:0000256" key="4">
    <source>
        <dbReference type="ARBA" id="ARBA00022989"/>
    </source>
</evidence>
<feature type="transmembrane region" description="Helical" evidence="6">
    <location>
        <begin position="12"/>
        <end position="28"/>
    </location>
</feature>
<feature type="transmembrane region" description="Helical" evidence="6">
    <location>
        <begin position="272"/>
        <end position="295"/>
    </location>
</feature>
<dbReference type="Proteomes" id="UP000185678">
    <property type="component" value="Unassembled WGS sequence"/>
</dbReference>
<protein>
    <submittedName>
        <fullName evidence="8">Permease of the drug/metabolite transporter (DMT) superfamily</fullName>
    </submittedName>
</protein>
<feature type="transmembrane region" description="Helical" evidence="6">
    <location>
        <begin position="124"/>
        <end position="142"/>
    </location>
</feature>
<dbReference type="RefSeq" id="WP_076401863.1">
    <property type="nucleotide sequence ID" value="NZ_FTOA01000008.1"/>
</dbReference>
<feature type="transmembrane region" description="Helical" evidence="6">
    <location>
        <begin position="98"/>
        <end position="117"/>
    </location>
</feature>
<feature type="domain" description="EamA" evidence="7">
    <location>
        <begin position="155"/>
        <end position="287"/>
    </location>
</feature>
<evidence type="ECO:0000313" key="9">
    <source>
        <dbReference type="Proteomes" id="UP000185678"/>
    </source>
</evidence>
<keyword evidence="9" id="KW-1185">Reference proteome</keyword>
<evidence type="ECO:0000256" key="5">
    <source>
        <dbReference type="ARBA" id="ARBA00023136"/>
    </source>
</evidence>
<keyword evidence="4 6" id="KW-1133">Transmembrane helix</keyword>
<dbReference type="GO" id="GO:0005886">
    <property type="term" value="C:plasma membrane"/>
    <property type="evidence" value="ECO:0007669"/>
    <property type="project" value="UniProtKB-SubCell"/>
</dbReference>